<dbReference type="AlphaFoldDB" id="D3ANB1"/>
<accession>D3ANB1</accession>
<protein>
    <submittedName>
        <fullName evidence="1">Uncharacterized protein</fullName>
    </submittedName>
</protein>
<dbReference type="RefSeq" id="WP_006775540.1">
    <property type="nucleotide sequence ID" value="NZ_GG667732.1"/>
</dbReference>
<reference evidence="1 2" key="1">
    <citation type="submission" date="2010-01" db="EMBL/GenBank/DDBJ databases">
        <authorList>
            <person name="Weinstock G."/>
            <person name="Sodergren E."/>
            <person name="Clifton S."/>
            <person name="Fulton L."/>
            <person name="Fulton B."/>
            <person name="Courtney L."/>
            <person name="Fronick C."/>
            <person name="Harrison M."/>
            <person name="Strong C."/>
            <person name="Farmer C."/>
            <person name="Delahaunty K."/>
            <person name="Markovic C."/>
            <person name="Hall O."/>
            <person name="Minx P."/>
            <person name="Tomlinson C."/>
            <person name="Mitreva M."/>
            <person name="Nelson J."/>
            <person name="Hou S."/>
            <person name="Wollam A."/>
            <person name="Pepin K.H."/>
            <person name="Johnson M."/>
            <person name="Bhonagiri V."/>
            <person name="Nash W.E."/>
            <person name="Warren W."/>
            <person name="Chinwalla A."/>
            <person name="Mardis E.R."/>
            <person name="Wilson R.K."/>
        </authorList>
    </citation>
    <scope>NUCLEOTIDE SEQUENCE [LARGE SCALE GENOMIC DNA]</scope>
    <source>
        <strain evidence="1 2">DSM 13479</strain>
    </source>
</reference>
<proteinExistence type="predicted"/>
<dbReference type="HOGENOM" id="CLU_1776054_0_0_9"/>
<evidence type="ECO:0000313" key="1">
    <source>
        <dbReference type="EMBL" id="EFC96699.1"/>
    </source>
</evidence>
<comment type="caution">
    <text evidence="1">The sequence shown here is derived from an EMBL/GenBank/DDBJ whole genome shotgun (WGS) entry which is preliminary data.</text>
</comment>
<name>D3ANB1_9FIRM</name>
<sequence length="151" mass="17264">MTIIDFLRQKLTEYPKISEFMAGADIHIDFTDPDPTNYGLSSTGDSLIREDVLGNQIRQHNFVMYAVAQSFTDYNRLANSNFLLELAYWLERLPEEDGISVEVDNQAMIGIFLKATSANAMAMQPMTEDINDGVLYQIQIYAQYKIESEEF</sequence>
<dbReference type="GeneID" id="93148641"/>
<evidence type="ECO:0000313" key="2">
    <source>
        <dbReference type="Proteomes" id="UP000004968"/>
    </source>
</evidence>
<dbReference type="EMBL" id="ACIO01000508">
    <property type="protein sequence ID" value="EFC96699.1"/>
    <property type="molecule type" value="Genomic_DNA"/>
</dbReference>
<gene>
    <name evidence="1" type="ORF">CLOSTHATH_05111</name>
</gene>
<dbReference type="Proteomes" id="UP000004968">
    <property type="component" value="Unassembled WGS sequence"/>
</dbReference>
<organism evidence="1 2">
    <name type="scientific">Hungatella hathewayi DSM 13479</name>
    <dbReference type="NCBI Taxonomy" id="566550"/>
    <lineage>
        <taxon>Bacteria</taxon>
        <taxon>Bacillati</taxon>
        <taxon>Bacillota</taxon>
        <taxon>Clostridia</taxon>
        <taxon>Lachnospirales</taxon>
        <taxon>Lachnospiraceae</taxon>
        <taxon>Hungatella</taxon>
    </lineage>
</organism>